<comment type="catalytic activity">
    <reaction evidence="3">
        <text>L-methionyl-[protein] + [thioredoxin]-disulfide + H2O = L-methionyl-(R)-S-oxide-[protein] + [thioredoxin]-dithiol</text>
        <dbReference type="Rhea" id="RHEA:24164"/>
        <dbReference type="Rhea" id="RHEA-COMP:10698"/>
        <dbReference type="Rhea" id="RHEA-COMP:10700"/>
        <dbReference type="Rhea" id="RHEA-COMP:12313"/>
        <dbReference type="Rhea" id="RHEA-COMP:12314"/>
        <dbReference type="ChEBI" id="CHEBI:15377"/>
        <dbReference type="ChEBI" id="CHEBI:16044"/>
        <dbReference type="ChEBI" id="CHEBI:29950"/>
        <dbReference type="ChEBI" id="CHEBI:45764"/>
        <dbReference type="ChEBI" id="CHEBI:50058"/>
        <dbReference type="EC" id="1.8.4.12"/>
    </reaction>
</comment>
<dbReference type="GO" id="GO:0006979">
    <property type="term" value="P:response to oxidative stress"/>
    <property type="evidence" value="ECO:0007669"/>
    <property type="project" value="InterPro"/>
</dbReference>
<dbReference type="RefSeq" id="WP_012664007.1">
    <property type="nucleotide sequence ID" value="NC_012115.1"/>
</dbReference>
<dbReference type="GO" id="GO:0005737">
    <property type="term" value="C:cytoplasm"/>
    <property type="evidence" value="ECO:0007669"/>
    <property type="project" value="TreeGrafter"/>
</dbReference>
<dbReference type="eggNOG" id="COG0229">
    <property type="taxonomic scope" value="Bacteria"/>
</dbReference>
<dbReference type="PANTHER" id="PTHR10173:SF52">
    <property type="entry name" value="METHIONINE-R-SULFOXIDE REDUCTASE B1"/>
    <property type="match status" value="1"/>
</dbReference>
<dbReference type="SUPFAM" id="SSF51316">
    <property type="entry name" value="Mss4-like"/>
    <property type="match status" value="1"/>
</dbReference>
<keyword evidence="2 5" id="KW-0560">Oxidoreductase</keyword>
<protein>
    <recommendedName>
        <fullName evidence="1">peptide-methionine (R)-S-oxide reductase</fullName>
        <ecNumber evidence="1">1.8.4.12</ecNumber>
    </recommendedName>
</protein>
<dbReference type="KEGG" id="nam:NAMH_0929"/>
<dbReference type="PROSITE" id="PS51790">
    <property type="entry name" value="MSRB"/>
    <property type="match status" value="1"/>
</dbReference>
<dbReference type="OrthoDB" id="4174719at2"/>
<accession>B9L9M3</accession>
<dbReference type="HOGENOM" id="CLU_031040_8_5_7"/>
<name>B9L9M3_NAUPA</name>
<dbReference type="AlphaFoldDB" id="B9L9M3"/>
<dbReference type="InterPro" id="IPR011057">
    <property type="entry name" value="Mss4-like_sf"/>
</dbReference>
<dbReference type="EC" id="1.8.4.12" evidence="1"/>
<keyword evidence="6" id="KW-1185">Reference proteome</keyword>
<dbReference type="NCBIfam" id="TIGR00357">
    <property type="entry name" value="peptide-methionine (R)-S-oxide reductase MsrB"/>
    <property type="match status" value="1"/>
</dbReference>
<dbReference type="GO" id="GO:0033743">
    <property type="term" value="F:peptide-methionine (R)-S-oxide reductase activity"/>
    <property type="evidence" value="ECO:0007669"/>
    <property type="project" value="UniProtKB-EC"/>
</dbReference>
<dbReference type="Proteomes" id="UP000000448">
    <property type="component" value="Chromosome"/>
</dbReference>
<proteinExistence type="predicted"/>
<dbReference type="InterPro" id="IPR028427">
    <property type="entry name" value="Met_Sox_Rdtase_MsrB"/>
</dbReference>
<dbReference type="Pfam" id="PF01641">
    <property type="entry name" value="SelR"/>
    <property type="match status" value="1"/>
</dbReference>
<evidence type="ECO:0000256" key="3">
    <source>
        <dbReference type="ARBA" id="ARBA00048488"/>
    </source>
</evidence>
<dbReference type="InterPro" id="IPR002579">
    <property type="entry name" value="Met_Sox_Rdtase_MsrB_dom"/>
</dbReference>
<dbReference type="GO" id="GO:0030091">
    <property type="term" value="P:protein repair"/>
    <property type="evidence" value="ECO:0007669"/>
    <property type="project" value="InterPro"/>
</dbReference>
<reference evidence="5 6" key="1">
    <citation type="journal article" date="2009" name="PLoS Genet.">
        <title>Adaptations to submarine hydrothermal environments exemplified by the genome of Nautilia profundicola.</title>
        <authorList>
            <person name="Campbell B.J."/>
            <person name="Smith J.L."/>
            <person name="Hanson T.E."/>
            <person name="Klotz M.G."/>
            <person name="Stein L.Y."/>
            <person name="Lee C.K."/>
            <person name="Wu D."/>
            <person name="Robinson J.M."/>
            <person name="Khouri H.M."/>
            <person name="Eisen J.A."/>
            <person name="Cary S.C."/>
        </authorList>
    </citation>
    <scope>NUCLEOTIDE SEQUENCE [LARGE SCALE GENOMIC DNA]</scope>
    <source>
        <strain evidence="6">ATCC BAA-1463 / DSM 18972 / AmH</strain>
    </source>
</reference>
<evidence type="ECO:0000256" key="1">
    <source>
        <dbReference type="ARBA" id="ARBA00012499"/>
    </source>
</evidence>
<feature type="domain" description="MsrB" evidence="4">
    <location>
        <begin position="1"/>
        <end position="121"/>
    </location>
</feature>
<evidence type="ECO:0000313" key="5">
    <source>
        <dbReference type="EMBL" id="ACM92636.1"/>
    </source>
</evidence>
<evidence type="ECO:0000259" key="4">
    <source>
        <dbReference type="PROSITE" id="PS51790"/>
    </source>
</evidence>
<sequence length="128" mass="14160">MCECKNTLSDFEKYVICEKGTEPPFNNEYWDNKTPGIYKCRCCGTELFSSEHKFDSGTGWPSFYISIGPVLEQADFTGGMTRIEAMCGNCRGHLGHIFGDGPAPTGIRYCINSASLKFIPKYGDKSGS</sequence>
<organism evidence="5 6">
    <name type="scientific">Nautilia profundicola (strain ATCC BAA-1463 / DSM 18972 / AmH)</name>
    <dbReference type="NCBI Taxonomy" id="598659"/>
    <lineage>
        <taxon>Bacteria</taxon>
        <taxon>Pseudomonadati</taxon>
        <taxon>Campylobacterota</taxon>
        <taxon>Epsilonproteobacteria</taxon>
        <taxon>Nautiliales</taxon>
        <taxon>Nautiliaceae</taxon>
        <taxon>Nautilia</taxon>
    </lineage>
</organism>
<dbReference type="STRING" id="598659.NAMH_0929"/>
<dbReference type="Gene3D" id="2.170.150.20">
    <property type="entry name" value="Peptide methionine sulfoxide reductase"/>
    <property type="match status" value="1"/>
</dbReference>
<dbReference type="EMBL" id="CP001279">
    <property type="protein sequence ID" value="ACM92636.1"/>
    <property type="molecule type" value="Genomic_DNA"/>
</dbReference>
<gene>
    <name evidence="5" type="primary">msrB</name>
    <name evidence="5" type="ordered locus">NAMH_0929</name>
</gene>
<evidence type="ECO:0000313" key="6">
    <source>
        <dbReference type="Proteomes" id="UP000000448"/>
    </source>
</evidence>
<dbReference type="PANTHER" id="PTHR10173">
    <property type="entry name" value="METHIONINE SULFOXIDE REDUCTASE"/>
    <property type="match status" value="1"/>
</dbReference>
<evidence type="ECO:0000256" key="2">
    <source>
        <dbReference type="ARBA" id="ARBA00023002"/>
    </source>
</evidence>